<gene>
    <name evidence="1" type="ORF">ElyMa_001203200</name>
</gene>
<dbReference type="PANTHER" id="PTHR28360">
    <property type="entry name" value="DYNACTIN SUBUNIT 3"/>
    <property type="match status" value="1"/>
</dbReference>
<organism evidence="1 2">
    <name type="scientific">Elysia marginata</name>
    <dbReference type="NCBI Taxonomy" id="1093978"/>
    <lineage>
        <taxon>Eukaryota</taxon>
        <taxon>Metazoa</taxon>
        <taxon>Spiralia</taxon>
        <taxon>Lophotrochozoa</taxon>
        <taxon>Mollusca</taxon>
        <taxon>Gastropoda</taxon>
        <taxon>Heterobranchia</taxon>
        <taxon>Euthyneura</taxon>
        <taxon>Panpulmonata</taxon>
        <taxon>Sacoglossa</taxon>
        <taxon>Placobranchoidea</taxon>
        <taxon>Plakobranchidae</taxon>
        <taxon>Elysia</taxon>
    </lineage>
</organism>
<dbReference type="AlphaFoldDB" id="A0AAV4I5N4"/>
<dbReference type="PANTHER" id="PTHR28360:SF1">
    <property type="entry name" value="DYNACTIN SUBUNIT 3"/>
    <property type="match status" value="1"/>
</dbReference>
<sequence length="165" mass="18950">MYVYFPLQNVKNKTPCLESLLEIQGKIDAALASKKRAALLFEKLPDLKKYIDHAYTDSLTLSDDARAETVLTEADFLKEQATLLQKLKENEQNIQSEHISAVPKHTEKLQTLSQIQLDQQDTVAHLNEESRKILNSYNNIVSLLSKQFVMWDETLTKLEMQASRK</sequence>
<reference evidence="1 2" key="1">
    <citation type="journal article" date="2021" name="Elife">
        <title>Chloroplast acquisition without the gene transfer in kleptoplastic sea slugs, Plakobranchus ocellatus.</title>
        <authorList>
            <person name="Maeda T."/>
            <person name="Takahashi S."/>
            <person name="Yoshida T."/>
            <person name="Shimamura S."/>
            <person name="Takaki Y."/>
            <person name="Nagai Y."/>
            <person name="Toyoda A."/>
            <person name="Suzuki Y."/>
            <person name="Arimoto A."/>
            <person name="Ishii H."/>
            <person name="Satoh N."/>
            <person name="Nishiyama T."/>
            <person name="Hasebe M."/>
            <person name="Maruyama T."/>
            <person name="Minagawa J."/>
            <person name="Obokata J."/>
            <person name="Shigenobu S."/>
        </authorList>
    </citation>
    <scope>NUCLEOTIDE SEQUENCE [LARGE SCALE GENOMIC DNA]</scope>
</reference>
<dbReference type="GO" id="GO:0061640">
    <property type="term" value="P:cytoskeleton-dependent cytokinesis"/>
    <property type="evidence" value="ECO:0007669"/>
    <property type="project" value="InterPro"/>
</dbReference>
<keyword evidence="2" id="KW-1185">Reference proteome</keyword>
<name>A0AAV4I5N4_9GAST</name>
<dbReference type="Pfam" id="PF07426">
    <property type="entry name" value="Dynactin_p22"/>
    <property type="match status" value="1"/>
</dbReference>
<proteinExistence type="predicted"/>
<dbReference type="GO" id="GO:0005869">
    <property type="term" value="C:dynactin complex"/>
    <property type="evidence" value="ECO:0007669"/>
    <property type="project" value="InterPro"/>
</dbReference>
<evidence type="ECO:0000313" key="1">
    <source>
        <dbReference type="EMBL" id="GFS05582.1"/>
    </source>
</evidence>
<comment type="caution">
    <text evidence="1">The sequence shown here is derived from an EMBL/GenBank/DDBJ whole genome shotgun (WGS) entry which is preliminary data.</text>
</comment>
<dbReference type="InterPro" id="IPR009991">
    <property type="entry name" value="DCTN3"/>
</dbReference>
<dbReference type="EMBL" id="BMAT01002374">
    <property type="protein sequence ID" value="GFS05582.1"/>
    <property type="molecule type" value="Genomic_DNA"/>
</dbReference>
<dbReference type="Proteomes" id="UP000762676">
    <property type="component" value="Unassembled WGS sequence"/>
</dbReference>
<accession>A0AAV4I5N4</accession>
<protein>
    <submittedName>
        <fullName evidence="1">Dynactin subunit 3-like protein</fullName>
    </submittedName>
</protein>
<evidence type="ECO:0000313" key="2">
    <source>
        <dbReference type="Proteomes" id="UP000762676"/>
    </source>
</evidence>